<dbReference type="OrthoDB" id="9802848at2"/>
<organism evidence="3 5">
    <name type="scientific">Enterococcus moraviensis ATCC BAA-383</name>
    <dbReference type="NCBI Taxonomy" id="1158609"/>
    <lineage>
        <taxon>Bacteria</taxon>
        <taxon>Bacillati</taxon>
        <taxon>Bacillota</taxon>
        <taxon>Bacilli</taxon>
        <taxon>Lactobacillales</taxon>
        <taxon>Enterococcaceae</taxon>
        <taxon>Enterococcus</taxon>
    </lineage>
</organism>
<dbReference type="PROSITE" id="PS51194">
    <property type="entry name" value="HELICASE_CTER"/>
    <property type="match status" value="1"/>
</dbReference>
<reference evidence="3 5" key="1">
    <citation type="submission" date="2013-02" db="EMBL/GenBank/DDBJ databases">
        <title>The Genome Sequence of Enterococcus moraviensis BAA-383.</title>
        <authorList>
            <consortium name="The Broad Institute Genome Sequencing Platform"/>
            <consortium name="The Broad Institute Genome Sequencing Center for Infectious Disease"/>
            <person name="Earl A.M."/>
            <person name="Gilmore M.S."/>
            <person name="Lebreton F."/>
            <person name="Walker B."/>
            <person name="Young S.K."/>
            <person name="Zeng Q."/>
            <person name="Gargeya S."/>
            <person name="Fitzgerald M."/>
            <person name="Haas B."/>
            <person name="Abouelleil A."/>
            <person name="Alvarado L."/>
            <person name="Arachchi H.M."/>
            <person name="Berlin A.M."/>
            <person name="Chapman S.B."/>
            <person name="Dewar J."/>
            <person name="Goldberg J."/>
            <person name="Griggs A."/>
            <person name="Gujja S."/>
            <person name="Hansen M."/>
            <person name="Howarth C."/>
            <person name="Imamovic A."/>
            <person name="Larimer J."/>
            <person name="McCowan C."/>
            <person name="Murphy C."/>
            <person name="Neiman D."/>
            <person name="Pearson M."/>
            <person name="Priest M."/>
            <person name="Roberts A."/>
            <person name="Saif S."/>
            <person name="Shea T."/>
            <person name="Sisk P."/>
            <person name="Sykes S."/>
            <person name="Wortman J."/>
            <person name="Nusbaum C."/>
            <person name="Birren B."/>
        </authorList>
    </citation>
    <scope>NUCLEOTIDE SEQUENCE [LARGE SCALE GENOMIC DNA]</scope>
    <source>
        <strain evidence="3 5">ATCC BAA-383</strain>
    </source>
</reference>
<evidence type="ECO:0000259" key="2">
    <source>
        <dbReference type="PROSITE" id="PS51194"/>
    </source>
</evidence>
<feature type="domain" description="Helicase C-terminal" evidence="2">
    <location>
        <begin position="452"/>
        <end position="599"/>
    </location>
</feature>
<dbReference type="PANTHER" id="PTHR47396:SF1">
    <property type="entry name" value="ATP-DEPENDENT HELICASE IRC3-RELATED"/>
    <property type="match status" value="1"/>
</dbReference>
<dbReference type="InterPro" id="IPR001650">
    <property type="entry name" value="Helicase_C-like"/>
</dbReference>
<proteinExistence type="predicted"/>
<keyword evidence="6" id="KW-1185">Reference proteome</keyword>
<sequence length="969" mass="112969">MTKLEEDFQAALRHSFIKQTENNNDLYKARLLVNNDVESKFVLNELKDELSTCQEFFFAVAFITESGLASLKTMFADLKRKNIRGRIITSDYLYFNSPKMFRELLKLSNVEIRIINISGFHAKGYYFAHEEHETMILGSSNLTIKALKVNCEWNLKLNSLANGELIQDVKKNFENMWTSSKTLTSSWIESYILRYKPLINTKKIDTSETAIVDLDLNLLKDESENLNYDINIEPNKMQEKALKAIQKIRDEAKNKALVVSATGTGKTYLSAFDVKNFKPKRILFVVHQELILVKAMSDYHKIVGGDYEKDYGILSKGHSITKQKYVFATIQSLSKDKNLELFSKEEFDYILIDEVHKAGAESYLKVINYFEPKFLLGMTATPERTDGFNIYELFDYNLAYEIRLQEALKEDMLCPFHYFGITDLEINGNYKEDKSKFDRLIPEERVEYIFEQIDYYGYSGDTVKGLIFCGRKDEAYELEKLFNDKGFKVKALTSEHNITEREKVIDQLISGALDYIITVDIFNEGVDIPPVNQVIMLRKTKSSIIFTQQLGRGLRKATNKEFVTIIDFIGNYDNNYLIPIALTEDQSLSKNDLRKKTMRTQYLSGVSTINFDEIAKKKIFDSIESSKMTMCKNFKEEYLKLKNKIGRIPKLIDYLTYHSFDPTMITTSLKKINNYPEFLDYVKEPHPILSIREGQILTFLMTEFLNGKRNHEILLLLNVIKKGKMKISDYIKLIKENEYPISDSALVTIERIFNMEYFTEQERTKYGKTPILNLDNNIYKLSKEFSDCLSQNTYFSEQVKDIIDASLERSKRYNLNEQLTYNEIYTRKDVCRLLNWKNNESGSMFGYSIKENTCPIFVNYHKDEDSLNYADEFINRHSLIWSSKKQRTKESKDVKQILKYKKTGLDIHIFVQKETKKQVSEYIYLGKAFPKVETARNDILKGSDEKVVTMEMLLENAVPLDTYDFITQK</sequence>
<evidence type="ECO:0000313" key="6">
    <source>
        <dbReference type="Proteomes" id="UP000014157"/>
    </source>
</evidence>
<dbReference type="EMBL" id="ASWB01000001">
    <property type="protein sequence ID" value="EOT73886.1"/>
    <property type="molecule type" value="Genomic_DNA"/>
</dbReference>
<dbReference type="PROSITE" id="PS51192">
    <property type="entry name" value="HELICASE_ATP_BIND_1"/>
    <property type="match status" value="1"/>
</dbReference>
<dbReference type="InterPro" id="IPR025202">
    <property type="entry name" value="PLD-like_dom"/>
</dbReference>
<dbReference type="InterPro" id="IPR027417">
    <property type="entry name" value="P-loop_NTPase"/>
</dbReference>
<evidence type="ECO:0000313" key="3">
    <source>
        <dbReference type="EMBL" id="EOI02737.1"/>
    </source>
</evidence>
<evidence type="ECO:0000259" key="1">
    <source>
        <dbReference type="PROSITE" id="PS51192"/>
    </source>
</evidence>
<dbReference type="InterPro" id="IPR021835">
    <property type="entry name" value="DUF3427"/>
</dbReference>
<dbReference type="RefSeq" id="WP_010764379.1">
    <property type="nucleotide sequence ID" value="NZ_ASWB01000001.1"/>
</dbReference>
<dbReference type="eggNOG" id="COG3886">
    <property type="taxonomic scope" value="Bacteria"/>
</dbReference>
<dbReference type="Pfam" id="PF26350">
    <property type="entry name" value="DUF8090"/>
    <property type="match status" value="1"/>
</dbReference>
<dbReference type="EMBL" id="AJAS01000011">
    <property type="protein sequence ID" value="EOI02737.1"/>
    <property type="molecule type" value="Genomic_DNA"/>
</dbReference>
<dbReference type="Proteomes" id="UP000014157">
    <property type="component" value="Unassembled WGS sequence"/>
</dbReference>
<reference evidence="4 6" key="2">
    <citation type="submission" date="2013-03" db="EMBL/GenBank/DDBJ databases">
        <title>The Genome Sequence of Enterococcus moraviensis BAA-383 (PacBio/Illumina hybrid assembly).</title>
        <authorList>
            <consortium name="The Broad Institute Genomics Platform"/>
            <consortium name="The Broad Institute Genome Sequencing Center for Infectious Disease"/>
            <person name="Earl A."/>
            <person name="Russ C."/>
            <person name="Gilmore M."/>
            <person name="Surin D."/>
            <person name="Walker B."/>
            <person name="Young S."/>
            <person name="Zeng Q."/>
            <person name="Gargeya S."/>
            <person name="Fitzgerald M."/>
            <person name="Haas B."/>
            <person name="Abouelleil A."/>
            <person name="Allen A.W."/>
            <person name="Alvarado L."/>
            <person name="Arachchi H.M."/>
            <person name="Berlin A.M."/>
            <person name="Chapman S.B."/>
            <person name="Gainer-Dewar J."/>
            <person name="Goldberg J."/>
            <person name="Griggs A."/>
            <person name="Gujja S."/>
            <person name="Hansen M."/>
            <person name="Howarth C."/>
            <person name="Imamovic A."/>
            <person name="Ireland A."/>
            <person name="Larimer J."/>
            <person name="McCowan C."/>
            <person name="Murphy C."/>
            <person name="Pearson M."/>
            <person name="Poon T.W."/>
            <person name="Priest M."/>
            <person name="Roberts A."/>
            <person name="Saif S."/>
            <person name="Shea T."/>
            <person name="Sisk P."/>
            <person name="Sykes S."/>
            <person name="Wortman J."/>
            <person name="Nusbaum C."/>
            <person name="Birren B."/>
        </authorList>
    </citation>
    <scope>NUCLEOTIDE SEQUENCE [LARGE SCALE GENOMIC DNA]</scope>
    <source>
        <strain evidence="4 6">ATCC BAA-383</strain>
    </source>
</reference>
<dbReference type="Proteomes" id="UP000013781">
    <property type="component" value="Unassembled WGS sequence"/>
</dbReference>
<dbReference type="InterPro" id="IPR050742">
    <property type="entry name" value="Helicase_Restrict-Modif_Enz"/>
</dbReference>
<dbReference type="Gene3D" id="3.30.870.10">
    <property type="entry name" value="Endonuclease Chain A"/>
    <property type="match status" value="1"/>
</dbReference>
<dbReference type="InterPro" id="IPR006935">
    <property type="entry name" value="Helicase/UvrB_N"/>
</dbReference>
<evidence type="ECO:0000313" key="5">
    <source>
        <dbReference type="Proteomes" id="UP000013781"/>
    </source>
</evidence>
<dbReference type="GO" id="GO:0005524">
    <property type="term" value="F:ATP binding"/>
    <property type="evidence" value="ECO:0007669"/>
    <property type="project" value="InterPro"/>
</dbReference>
<comment type="caution">
    <text evidence="3">The sequence shown here is derived from an EMBL/GenBank/DDBJ whole genome shotgun (WGS) entry which is preliminary data.</text>
</comment>
<name>R2TRB4_9ENTE</name>
<dbReference type="SMART" id="SM00490">
    <property type="entry name" value="HELICc"/>
    <property type="match status" value="1"/>
</dbReference>
<dbReference type="AlphaFoldDB" id="R2TRB4"/>
<accession>R2TRB4</accession>
<dbReference type="Gene3D" id="3.40.50.300">
    <property type="entry name" value="P-loop containing nucleotide triphosphate hydrolases"/>
    <property type="match status" value="2"/>
</dbReference>
<dbReference type="CDD" id="cd09204">
    <property type="entry name" value="PLDc_N_DEXD_b2"/>
    <property type="match status" value="1"/>
</dbReference>
<protein>
    <recommendedName>
        <fullName evidence="7">Helicase</fullName>
    </recommendedName>
</protein>
<dbReference type="GO" id="GO:0016787">
    <property type="term" value="F:hydrolase activity"/>
    <property type="evidence" value="ECO:0007669"/>
    <property type="project" value="InterPro"/>
</dbReference>
<dbReference type="SUPFAM" id="SSF52540">
    <property type="entry name" value="P-loop containing nucleoside triphosphate hydrolases"/>
    <property type="match status" value="1"/>
</dbReference>
<evidence type="ECO:0000313" key="4">
    <source>
        <dbReference type="EMBL" id="EOT73886.1"/>
    </source>
</evidence>
<dbReference type="GO" id="GO:0003677">
    <property type="term" value="F:DNA binding"/>
    <property type="evidence" value="ECO:0007669"/>
    <property type="project" value="InterPro"/>
</dbReference>
<dbReference type="PATRIC" id="fig|1158609.3.peg.942"/>
<dbReference type="Pfam" id="PF00271">
    <property type="entry name" value="Helicase_C"/>
    <property type="match status" value="1"/>
</dbReference>
<dbReference type="HOGENOM" id="CLU_005588_1_0_9"/>
<dbReference type="Pfam" id="PF13091">
    <property type="entry name" value="PLDc_2"/>
    <property type="match status" value="1"/>
</dbReference>
<dbReference type="SMART" id="SM00487">
    <property type="entry name" value="DEXDc"/>
    <property type="match status" value="1"/>
</dbReference>
<feature type="domain" description="Helicase ATP-binding" evidence="1">
    <location>
        <begin position="247"/>
        <end position="400"/>
    </location>
</feature>
<evidence type="ECO:0008006" key="7">
    <source>
        <dbReference type="Google" id="ProtNLM"/>
    </source>
</evidence>
<dbReference type="Pfam" id="PF11907">
    <property type="entry name" value="DUF3427"/>
    <property type="match status" value="1"/>
</dbReference>
<dbReference type="GO" id="GO:0005829">
    <property type="term" value="C:cytosol"/>
    <property type="evidence" value="ECO:0007669"/>
    <property type="project" value="TreeGrafter"/>
</dbReference>
<dbReference type="PANTHER" id="PTHR47396">
    <property type="entry name" value="TYPE I RESTRICTION ENZYME ECOKI R PROTEIN"/>
    <property type="match status" value="1"/>
</dbReference>
<dbReference type="InterPro" id="IPR058403">
    <property type="entry name" value="DUF8090"/>
</dbReference>
<dbReference type="Pfam" id="PF04851">
    <property type="entry name" value="ResIII"/>
    <property type="match status" value="1"/>
</dbReference>
<dbReference type="eggNOG" id="COG1061">
    <property type="taxonomic scope" value="Bacteria"/>
</dbReference>
<gene>
    <name evidence="4" type="ORF">I586_00882</name>
    <name evidence="3" type="ORF">UAY_00984</name>
</gene>
<dbReference type="CDD" id="cd18799">
    <property type="entry name" value="SF2_C_EcoAI-like"/>
    <property type="match status" value="1"/>
</dbReference>
<dbReference type="InterPro" id="IPR014001">
    <property type="entry name" value="Helicase_ATP-bd"/>
</dbReference>
<dbReference type="SUPFAM" id="SSF56024">
    <property type="entry name" value="Phospholipase D/nuclease"/>
    <property type="match status" value="1"/>
</dbReference>
<dbReference type="STRING" id="155617.RV09_GL001052"/>
<dbReference type="CDD" id="cd18032">
    <property type="entry name" value="DEXHc_RE_I_III_res"/>
    <property type="match status" value="1"/>
</dbReference>